<keyword evidence="1" id="KW-0175">Coiled coil</keyword>
<dbReference type="EMBL" id="CAADIK010000035">
    <property type="protein sequence ID" value="VFR73391.1"/>
    <property type="molecule type" value="Genomic_DNA"/>
</dbReference>
<protein>
    <submittedName>
        <fullName evidence="5">Phage protein</fullName>
    </submittedName>
</protein>
<evidence type="ECO:0000256" key="2">
    <source>
        <dbReference type="SAM" id="MobiDB-lite"/>
    </source>
</evidence>
<feature type="region of interest" description="Disordered" evidence="2">
    <location>
        <begin position="292"/>
        <end position="311"/>
    </location>
</feature>
<feature type="coiled-coil region" evidence="1">
    <location>
        <begin position="170"/>
        <end position="204"/>
    </location>
</feature>
<evidence type="ECO:0000313" key="3">
    <source>
        <dbReference type="EMBL" id="VFR54778.1"/>
    </source>
</evidence>
<reference evidence="5" key="1">
    <citation type="submission" date="2019-03" db="EMBL/GenBank/DDBJ databases">
        <authorList>
            <person name="Danneels B."/>
        </authorList>
    </citation>
    <scope>NUCLEOTIDE SEQUENCE</scope>
</reference>
<dbReference type="EMBL" id="CAADIZ010000027">
    <property type="protein sequence ID" value="VFS24038.1"/>
    <property type="molecule type" value="Genomic_DNA"/>
</dbReference>
<proteinExistence type="predicted"/>
<dbReference type="EMBL" id="CAADII010000037">
    <property type="protein sequence ID" value="VFR54778.1"/>
    <property type="molecule type" value="Genomic_DNA"/>
</dbReference>
<accession>A0A484UNS2</accession>
<organism evidence="5">
    <name type="scientific">plant metagenome</name>
    <dbReference type="NCBI Taxonomy" id="1297885"/>
    <lineage>
        <taxon>unclassified sequences</taxon>
        <taxon>metagenomes</taxon>
        <taxon>organismal metagenomes</taxon>
    </lineage>
</organism>
<evidence type="ECO:0000313" key="4">
    <source>
        <dbReference type="EMBL" id="VFR73391.1"/>
    </source>
</evidence>
<dbReference type="AlphaFoldDB" id="A0A484UNS2"/>
<evidence type="ECO:0000313" key="6">
    <source>
        <dbReference type="EMBL" id="VFS24038.1"/>
    </source>
</evidence>
<evidence type="ECO:0000313" key="5">
    <source>
        <dbReference type="EMBL" id="VFR88133.1"/>
    </source>
</evidence>
<name>A0A484UNS2_9ZZZZ</name>
<sequence length="339" mass="36288">MPTAATPPTTTTAIPDGLEIFRAGRRTARDGRVYEITPADIATAAAAYDPTLSEAPLVIGHPEHNKPSYGWVSALHVDGDVLQSDHHQVDPAFAQYFAAGRVKKRSAAFYHPQDPANPKPGVWYLRHVGFLGAIPPAVKGLRDPQFSEGDTEFGLVLFSDPDPQEQSDMSKELQEQLDAEKKARAAAEAANTATKQQLAAAQAATIEADKKLAEFAEAQKTARHDAHVSFAEARIQDGKLLPKDKAMLVATLDQLAVAEPVEFSEGDTTRKVSPAQWLQDLVSAGAPQVDFSERGGGDLSTARGAAKGQSDAEVDKKARAYMGQHKVSYVEAVRAVTAG</sequence>
<evidence type="ECO:0000256" key="1">
    <source>
        <dbReference type="SAM" id="Coils"/>
    </source>
</evidence>
<dbReference type="EMBL" id="CAADIP010000023">
    <property type="protein sequence ID" value="VFR88133.1"/>
    <property type="molecule type" value="Genomic_DNA"/>
</dbReference>
<gene>
    <name evidence="3" type="ORF">BRI6_1097</name>
    <name evidence="4" type="ORF">BRI9_1151</name>
    <name evidence="5" type="ORF">IVO3_1148</name>
    <name evidence="6" type="ORF">RAN7_1087</name>
</gene>